<dbReference type="GO" id="GO:0140359">
    <property type="term" value="F:ABC-type transporter activity"/>
    <property type="evidence" value="ECO:0007669"/>
    <property type="project" value="InterPro"/>
</dbReference>
<dbReference type="PANTHER" id="PTHR19229">
    <property type="entry name" value="ATP-BINDING CASSETTE TRANSPORTER SUBFAMILY A ABCA"/>
    <property type="match status" value="1"/>
</dbReference>
<feature type="domain" description="ABC transporter" evidence="10">
    <location>
        <begin position="533"/>
        <end position="772"/>
    </location>
</feature>
<evidence type="ECO:0000256" key="4">
    <source>
        <dbReference type="ARBA" id="ARBA00022692"/>
    </source>
</evidence>
<feature type="transmembrane region" description="Helical" evidence="9">
    <location>
        <begin position="451"/>
        <end position="472"/>
    </location>
</feature>
<dbReference type="GO" id="GO:0016020">
    <property type="term" value="C:membrane"/>
    <property type="evidence" value="ECO:0007669"/>
    <property type="project" value="UniProtKB-SubCell"/>
</dbReference>
<feature type="transmembrane region" description="Helical" evidence="9">
    <location>
        <begin position="946"/>
        <end position="963"/>
    </location>
</feature>
<dbReference type="GO" id="GO:0005319">
    <property type="term" value="F:lipid transporter activity"/>
    <property type="evidence" value="ECO:0007669"/>
    <property type="project" value="TreeGrafter"/>
</dbReference>
<organism evidence="11 12">
    <name type="scientific">Fasciola gigantica</name>
    <name type="common">Giant liver fluke</name>
    <dbReference type="NCBI Taxonomy" id="46835"/>
    <lineage>
        <taxon>Eukaryota</taxon>
        <taxon>Metazoa</taxon>
        <taxon>Spiralia</taxon>
        <taxon>Lophotrochozoa</taxon>
        <taxon>Platyhelminthes</taxon>
        <taxon>Trematoda</taxon>
        <taxon>Digenea</taxon>
        <taxon>Plagiorchiida</taxon>
        <taxon>Echinostomata</taxon>
        <taxon>Echinostomatoidea</taxon>
        <taxon>Fasciolidae</taxon>
        <taxon>Fasciola</taxon>
    </lineage>
</organism>
<evidence type="ECO:0000256" key="1">
    <source>
        <dbReference type="ARBA" id="ARBA00004141"/>
    </source>
</evidence>
<keyword evidence="3" id="KW-0813">Transport</keyword>
<feature type="transmembrane region" description="Helical" evidence="9">
    <location>
        <begin position="1284"/>
        <end position="1304"/>
    </location>
</feature>
<keyword evidence="4 9" id="KW-0812">Transmembrane</keyword>
<dbReference type="STRING" id="46835.A0A504Z0Z6"/>
<feature type="transmembrane region" description="Helical" evidence="9">
    <location>
        <begin position="1256"/>
        <end position="1277"/>
    </location>
</feature>
<dbReference type="PROSITE" id="PS50893">
    <property type="entry name" value="ABC_TRANSPORTER_2"/>
    <property type="match status" value="2"/>
</dbReference>
<evidence type="ECO:0000256" key="5">
    <source>
        <dbReference type="ARBA" id="ARBA00022741"/>
    </source>
</evidence>
<dbReference type="SMART" id="SM00382">
    <property type="entry name" value="AAA"/>
    <property type="match status" value="2"/>
</dbReference>
<evidence type="ECO:0000256" key="2">
    <source>
        <dbReference type="ARBA" id="ARBA00008869"/>
    </source>
</evidence>
<feature type="transmembrane region" description="Helical" evidence="9">
    <location>
        <begin position="358"/>
        <end position="378"/>
    </location>
</feature>
<feature type="transmembrane region" description="Helical" evidence="9">
    <location>
        <begin position="423"/>
        <end position="444"/>
    </location>
</feature>
<gene>
    <name evidence="11" type="ORF">FGIG_08305</name>
</gene>
<comment type="subcellular location">
    <subcellularLocation>
        <location evidence="1">Membrane</location>
        <topology evidence="1">Multi-pass membrane protein</topology>
    </subcellularLocation>
</comment>
<evidence type="ECO:0000313" key="11">
    <source>
        <dbReference type="EMBL" id="TPP66091.1"/>
    </source>
</evidence>
<proteinExistence type="inferred from homology"/>
<accession>A0A504Z0Z6</accession>
<dbReference type="InterPro" id="IPR026082">
    <property type="entry name" value="ABCA"/>
</dbReference>
<feature type="transmembrane region" description="Helical" evidence="9">
    <location>
        <begin position="385"/>
        <end position="408"/>
    </location>
</feature>
<dbReference type="CDD" id="cd03263">
    <property type="entry name" value="ABC_subfamily_A"/>
    <property type="match status" value="2"/>
</dbReference>
<name>A0A504Z0Z6_FASGI</name>
<protein>
    <submittedName>
        <fullName evidence="11">Putative ABCA protein</fullName>
    </submittedName>
</protein>
<comment type="caution">
    <text evidence="11">The sequence shown here is derived from an EMBL/GenBank/DDBJ whole genome shotgun (WGS) entry which is preliminary data.</text>
</comment>
<evidence type="ECO:0000313" key="12">
    <source>
        <dbReference type="Proteomes" id="UP000316759"/>
    </source>
</evidence>
<evidence type="ECO:0000259" key="10">
    <source>
        <dbReference type="PROSITE" id="PS50893"/>
    </source>
</evidence>
<dbReference type="Proteomes" id="UP000316759">
    <property type="component" value="Unassembled WGS sequence"/>
</dbReference>
<feature type="transmembrane region" description="Helical" evidence="9">
    <location>
        <begin position="1226"/>
        <end position="1250"/>
    </location>
</feature>
<evidence type="ECO:0000256" key="3">
    <source>
        <dbReference type="ARBA" id="ARBA00022448"/>
    </source>
</evidence>
<dbReference type="GO" id="GO:0005524">
    <property type="term" value="F:ATP binding"/>
    <property type="evidence" value="ECO:0007669"/>
    <property type="project" value="UniProtKB-KW"/>
</dbReference>
<feature type="transmembrane region" description="Helical" evidence="9">
    <location>
        <begin position="1186"/>
        <end position="1214"/>
    </location>
</feature>
<dbReference type="FunFam" id="3.40.50.300:FF:000335">
    <property type="entry name" value="ATP binding cassette subfamily A member 5"/>
    <property type="match status" value="2"/>
</dbReference>
<dbReference type="InterPro" id="IPR027417">
    <property type="entry name" value="P-loop_NTPase"/>
</dbReference>
<dbReference type="Pfam" id="PF00005">
    <property type="entry name" value="ABC_tran"/>
    <property type="match status" value="2"/>
</dbReference>
<dbReference type="Gene3D" id="3.40.50.300">
    <property type="entry name" value="P-loop containing nucleotide triphosphate hydrolases"/>
    <property type="match status" value="2"/>
</dbReference>
<dbReference type="InterPro" id="IPR003439">
    <property type="entry name" value="ABC_transporter-like_ATP-bd"/>
</dbReference>
<keyword evidence="8 9" id="KW-0472">Membrane</keyword>
<sequence>MSMNVDEAETLRRRRTQSLRRRTYVDTAKLSYTGHTRTGISLWIGQSMELMRRILLVHGVRGPTLLFAMLLSLLLIGGATFWPTVGLKVISGRSASLYGQLSVSKKFPVDLEKWSVGFDGDPGDEQLNSTAQRLLEYLSKIESVPQEQHWCGKFSECARRVYQSINPASTSVLYPMNSHYLFLVRKIGPKLYGYQCYVPYKTFFSPSEAAHKFLPIKEKIDDFFLKEHQNNTRVKFKPQLNLNVVANKRFIYTESLRRWSEEKTGKLFIITVMSAHQYLSQACLIVCFGSIMCMDKESGFRQLMSLMGLRRVSYLSAHFILCEIGVMILALFGTLIHYAYGEGLTDITLGWHEYIQVYATNVIVSWHQFGLGLILCSLAKSTRTVLFPLLALFACLVLMQLVCINNVLDNVIWHRESKLDSNGYFLFSYSHASIHTQILTNAMISGKKTQIVFYMLMQLVMSLILNLTGIYLDCVLNTGTGHKFEWYFPFAFIAKFMGTRTREREQSVLLMRNKMHPTIHRLVEDGKRELTRVWMKDVTKDFVRWRGFRKTTFRAVSKVDMCLQKGEITAILGHNGAGKTTIFSILAGLLPSSSGYIRIFGQNPMDAWDAINLRRITGVCTQFDVLEERMTSYEHMRLLGAIKGLTPAAIATETVRLFEQLELDCYTNTATNLLPGGDKRKLSVAMALIGSPRLIMLDEPTSGVDPFSRRCIWRTLRDYRPNRVIVLITHYMDEADILADRKAIMIGGRLVCYGTSRFLKENYNPGYMLYVTCLHKCNMTMRLKKFLCDQVLGVSLIRSFSDQMTFFVKPDAIEELENLLFSSAGQMELRTCCVTSFGFAVTTLEEIFLKLGAEPLDTDAYDASLLQEQLEAQSKSKLDLLKKIKPVLSIRSGQDKASVTEDFEGSLVPAVPRSEWQVGLRQFGLLIRVLLGLLMLPTPWYMLLRTFLPVIVIATSAVVYHVETTKMPTDVNRAHPEYISRISLLQARQHISIATPMTKDNTGENVVDKEIYSTDLDCMRNLLGPREPYVVTLPFYRTTSNTGWSEDAKSSSYNFSRFGSTRMDISRWEKTNISVTLILGQQDHDLTHQIILQDFTLWNCMHIRNLNYTEKLKKTEKTLPWVGDVASWESMWPESHPQMQLGTAVISMITCSVANCILCPLIAGDMVREKELGVLSQLTLYGMKQWAYWGAHFFTHIFQYLLLASFTTIVMFPFEGHILAHWQAIVLHNWINVLTAVDNIFMIYLCSLFFQKAGGAVVLFGSTIMIVIFVNITLFFIPLSLLETSYAVILSLFPFADPFMSLLLTDFRIRLEKVFFFGKTKAHYSPSLRRLLQYNHVKISQITHGVRIILLTALFMGMYIYIRYVTPRRKEREYYKLMRRLQPLSDLGNRQLPKSVQATMEKVLDFVRIRSSSHEKEHTGAVAFGYHLSKLFFIGSMSMLSRLFVHHQHNDPSDEHTKVALKDFSFLVNRGEIMGVLGPSGSGKSTLMNCLATVTQQTTGQAGVMNNHTQELVPNQKAVEQGVLGFCPQHNPIWPNLTVREHLVIYSVIRDLNQRIINNHVIELMHLVNLEGYKDTYAGSLSGGCKRRLSMAISLVGDPSLVIMDEPSCGVDPRSRRNLWKTLLQCIRGSNRGCVITTHFIDEGESLCDQLAILVNGCTLAIGTPLRLKQSYGGSLMVEIKMSRDYRLMPDEADAEVQSSLRGFLRSLKIRFPEIQVVDQFEDRVSLRLPTNSPEMFKVTLDVLLDAHTNRAIEDFTISSPTLEQVYFDLAKSQLQV</sequence>
<dbReference type="Pfam" id="PF12698">
    <property type="entry name" value="ABC2_membrane_3"/>
    <property type="match status" value="1"/>
</dbReference>
<reference evidence="11 12" key="1">
    <citation type="submission" date="2019-04" db="EMBL/GenBank/DDBJ databases">
        <title>Annotation for the trematode Fasciola gigantica.</title>
        <authorList>
            <person name="Choi Y.-J."/>
        </authorList>
    </citation>
    <scope>NUCLEOTIDE SEQUENCE [LARGE SCALE GENOMIC DNA]</scope>
    <source>
        <strain evidence="11">Uganda_cow_1</strain>
    </source>
</reference>
<feature type="domain" description="ABC transporter" evidence="10">
    <location>
        <begin position="1445"/>
        <end position="1681"/>
    </location>
</feature>
<dbReference type="InterPro" id="IPR013525">
    <property type="entry name" value="ABC2_TM"/>
</dbReference>
<evidence type="ECO:0000256" key="8">
    <source>
        <dbReference type="ARBA" id="ARBA00023136"/>
    </source>
</evidence>
<feature type="transmembrane region" description="Helical" evidence="9">
    <location>
        <begin position="1342"/>
        <end position="1362"/>
    </location>
</feature>
<evidence type="ECO:0000256" key="6">
    <source>
        <dbReference type="ARBA" id="ARBA00022840"/>
    </source>
</evidence>
<dbReference type="OrthoDB" id="8061355at2759"/>
<dbReference type="EMBL" id="SUNJ01002299">
    <property type="protein sequence ID" value="TPP66091.1"/>
    <property type="molecule type" value="Genomic_DNA"/>
</dbReference>
<feature type="transmembrane region" description="Helical" evidence="9">
    <location>
        <begin position="60"/>
        <end position="82"/>
    </location>
</feature>
<evidence type="ECO:0000256" key="9">
    <source>
        <dbReference type="SAM" id="Phobius"/>
    </source>
</evidence>
<dbReference type="InterPro" id="IPR003593">
    <property type="entry name" value="AAA+_ATPase"/>
</dbReference>
<comment type="similarity">
    <text evidence="2">Belongs to the ABC transporter superfamily. ABCA family.</text>
</comment>
<keyword evidence="6" id="KW-0067">ATP-binding</keyword>
<dbReference type="GO" id="GO:0016887">
    <property type="term" value="F:ATP hydrolysis activity"/>
    <property type="evidence" value="ECO:0007669"/>
    <property type="project" value="InterPro"/>
</dbReference>
<keyword evidence="7 9" id="KW-1133">Transmembrane helix</keyword>
<dbReference type="SUPFAM" id="SSF52540">
    <property type="entry name" value="P-loop containing nucleoside triphosphate hydrolases"/>
    <property type="match status" value="2"/>
</dbReference>
<evidence type="ECO:0000256" key="7">
    <source>
        <dbReference type="ARBA" id="ARBA00022989"/>
    </source>
</evidence>
<keyword evidence="5" id="KW-0547">Nucleotide-binding</keyword>
<keyword evidence="12" id="KW-1185">Reference proteome</keyword>
<feature type="transmembrane region" description="Helical" evidence="9">
    <location>
        <begin position="315"/>
        <end position="338"/>
    </location>
</feature>